<dbReference type="Proteomes" id="UP001459277">
    <property type="component" value="Unassembled WGS sequence"/>
</dbReference>
<gene>
    <name evidence="1" type="ORF">SO802_012815</name>
</gene>
<dbReference type="EMBL" id="JAZDWU010000004">
    <property type="protein sequence ID" value="KAL0005254.1"/>
    <property type="molecule type" value="Genomic_DNA"/>
</dbReference>
<dbReference type="InterPro" id="IPR053151">
    <property type="entry name" value="RNase_H-like"/>
</dbReference>
<comment type="caution">
    <text evidence="1">The sequence shown here is derived from an EMBL/GenBank/DDBJ whole genome shotgun (WGS) entry which is preliminary data.</text>
</comment>
<evidence type="ECO:0000313" key="1">
    <source>
        <dbReference type="EMBL" id="KAL0005254.1"/>
    </source>
</evidence>
<proteinExistence type="predicted"/>
<protein>
    <recommendedName>
        <fullName evidence="3">RNase H type-1 domain-containing protein</fullName>
    </recommendedName>
</protein>
<evidence type="ECO:0000313" key="2">
    <source>
        <dbReference type="Proteomes" id="UP001459277"/>
    </source>
</evidence>
<reference evidence="1 2" key="1">
    <citation type="submission" date="2024-01" db="EMBL/GenBank/DDBJ databases">
        <title>A telomere-to-telomere, gap-free genome of sweet tea (Lithocarpus litseifolius).</title>
        <authorList>
            <person name="Zhou J."/>
        </authorList>
    </citation>
    <scope>NUCLEOTIDE SEQUENCE [LARGE SCALE GENOMIC DNA]</scope>
    <source>
        <strain evidence="1">Zhou-2022a</strain>
        <tissue evidence="1">Leaf</tissue>
    </source>
</reference>
<sequence>MESRIHLIRPRPSPKLRNVQGSQGFGLAALREKVVRIRWEKPQAGWARLNNDGAALGNPGRAGTIVQLLSNPSNANLCAMPLIDDYRLLILQIAQVRIDHCYHEANRCANFLARLGTKQDRTFVLYNDLPVDLWELLSSDRDGMYHNRTIIEHSPPL</sequence>
<dbReference type="PANTHER" id="PTHR47723">
    <property type="entry name" value="OS05G0353850 PROTEIN"/>
    <property type="match status" value="1"/>
</dbReference>
<evidence type="ECO:0008006" key="3">
    <source>
        <dbReference type="Google" id="ProtNLM"/>
    </source>
</evidence>
<organism evidence="1 2">
    <name type="scientific">Lithocarpus litseifolius</name>
    <dbReference type="NCBI Taxonomy" id="425828"/>
    <lineage>
        <taxon>Eukaryota</taxon>
        <taxon>Viridiplantae</taxon>
        <taxon>Streptophyta</taxon>
        <taxon>Embryophyta</taxon>
        <taxon>Tracheophyta</taxon>
        <taxon>Spermatophyta</taxon>
        <taxon>Magnoliopsida</taxon>
        <taxon>eudicotyledons</taxon>
        <taxon>Gunneridae</taxon>
        <taxon>Pentapetalae</taxon>
        <taxon>rosids</taxon>
        <taxon>fabids</taxon>
        <taxon>Fagales</taxon>
        <taxon>Fagaceae</taxon>
        <taxon>Lithocarpus</taxon>
    </lineage>
</organism>
<name>A0AAW2D584_9ROSI</name>
<dbReference type="AlphaFoldDB" id="A0AAW2D584"/>
<dbReference type="PANTHER" id="PTHR47723:SF19">
    <property type="entry name" value="POLYNUCLEOTIDYL TRANSFERASE, RIBONUCLEASE H-LIKE SUPERFAMILY PROTEIN"/>
    <property type="match status" value="1"/>
</dbReference>
<keyword evidence="2" id="KW-1185">Reference proteome</keyword>
<accession>A0AAW2D584</accession>